<feature type="binding site" evidence="5">
    <location>
        <position position="37"/>
    </location>
    <ligand>
        <name>FAD</name>
        <dbReference type="ChEBI" id="CHEBI:57692"/>
    </ligand>
</feature>
<comment type="cofactor">
    <cofactor evidence="5">
        <name>FAD</name>
        <dbReference type="ChEBI" id="CHEBI:57692"/>
    </cofactor>
    <text evidence="5">Binds 1 FAD per subunit.</text>
</comment>
<feature type="binding site" evidence="5">
    <location>
        <position position="50"/>
    </location>
    <ligand>
        <name>FAD</name>
        <dbReference type="ChEBI" id="CHEBI:57692"/>
    </ligand>
</feature>
<evidence type="ECO:0000259" key="6">
    <source>
        <dbReference type="Pfam" id="PF07992"/>
    </source>
</evidence>
<dbReference type="GO" id="GO:0050660">
    <property type="term" value="F:flavin adenine dinucleotide binding"/>
    <property type="evidence" value="ECO:0007669"/>
    <property type="project" value="UniProtKB-UniRule"/>
</dbReference>
<keyword evidence="2 5" id="KW-0274">FAD</keyword>
<keyword evidence="1 5" id="KW-0285">Flavoprotein</keyword>
<dbReference type="RefSeq" id="WP_044427831.1">
    <property type="nucleotide sequence ID" value="NZ_BJYZ01000016.1"/>
</dbReference>
<protein>
    <recommendedName>
        <fullName evidence="5">Ferredoxin--NADP reductase</fullName>
        <shortName evidence="5">FNR</shortName>
        <shortName evidence="5">Fd-NADP(+) reductase</shortName>
        <ecNumber evidence="5">1.18.1.2</ecNumber>
    </recommendedName>
</protein>
<feature type="domain" description="FAD/NAD(P)-binding" evidence="6">
    <location>
        <begin position="9"/>
        <end position="297"/>
    </location>
</feature>
<evidence type="ECO:0000256" key="1">
    <source>
        <dbReference type="ARBA" id="ARBA00022630"/>
    </source>
</evidence>
<gene>
    <name evidence="7" type="ORF">SAE02_36080</name>
</gene>
<dbReference type="HAMAP" id="MF_01685">
    <property type="entry name" value="FENR2"/>
    <property type="match status" value="1"/>
</dbReference>
<proteinExistence type="inferred from homology"/>
<reference evidence="7 8" key="1">
    <citation type="submission" date="2019-07" db="EMBL/GenBank/DDBJ databases">
        <title>Whole genome shotgun sequence of Skermanella aerolata NBRC 106429.</title>
        <authorList>
            <person name="Hosoyama A."/>
            <person name="Uohara A."/>
            <person name="Ohji S."/>
            <person name="Ichikawa N."/>
        </authorList>
    </citation>
    <scope>NUCLEOTIDE SEQUENCE [LARGE SCALE GENOMIC DNA]</scope>
    <source>
        <strain evidence="7 8">NBRC 106429</strain>
    </source>
</reference>
<comment type="catalytic activity">
    <reaction evidence="5">
        <text>2 reduced [2Fe-2S]-[ferredoxin] + NADP(+) + H(+) = 2 oxidized [2Fe-2S]-[ferredoxin] + NADPH</text>
        <dbReference type="Rhea" id="RHEA:20125"/>
        <dbReference type="Rhea" id="RHEA-COMP:10000"/>
        <dbReference type="Rhea" id="RHEA-COMP:10001"/>
        <dbReference type="ChEBI" id="CHEBI:15378"/>
        <dbReference type="ChEBI" id="CHEBI:33737"/>
        <dbReference type="ChEBI" id="CHEBI:33738"/>
        <dbReference type="ChEBI" id="CHEBI:57783"/>
        <dbReference type="ChEBI" id="CHEBI:58349"/>
        <dbReference type="EC" id="1.18.1.2"/>
    </reaction>
</comment>
<feature type="binding site" evidence="5">
    <location>
        <position position="90"/>
    </location>
    <ligand>
        <name>FAD</name>
        <dbReference type="ChEBI" id="CHEBI:57692"/>
    </ligand>
</feature>
<feature type="binding site" evidence="5">
    <location>
        <position position="45"/>
    </location>
    <ligand>
        <name>FAD</name>
        <dbReference type="ChEBI" id="CHEBI:57692"/>
    </ligand>
</feature>
<dbReference type="OrthoDB" id="9806179at2"/>
<dbReference type="InterPro" id="IPR022890">
    <property type="entry name" value="Fd--NADP_Rdtase_type_2"/>
</dbReference>
<dbReference type="EMBL" id="BJYZ01000016">
    <property type="protein sequence ID" value="GEO39460.1"/>
    <property type="molecule type" value="Genomic_DNA"/>
</dbReference>
<comment type="caution">
    <text evidence="7">The sequence shown here is derived from an EMBL/GenBank/DDBJ whole genome shotgun (WGS) entry which is preliminary data.</text>
</comment>
<evidence type="ECO:0000256" key="3">
    <source>
        <dbReference type="ARBA" id="ARBA00022857"/>
    </source>
</evidence>
<dbReference type="InterPro" id="IPR050097">
    <property type="entry name" value="Ferredoxin-NADP_redctase_2"/>
</dbReference>
<dbReference type="PRINTS" id="PR00368">
    <property type="entry name" value="FADPNR"/>
</dbReference>
<evidence type="ECO:0000256" key="4">
    <source>
        <dbReference type="ARBA" id="ARBA00023002"/>
    </source>
</evidence>
<dbReference type="Gene3D" id="3.50.50.60">
    <property type="entry name" value="FAD/NAD(P)-binding domain"/>
    <property type="match status" value="2"/>
</dbReference>
<accession>A0A512DTB7</accession>
<dbReference type="InterPro" id="IPR023753">
    <property type="entry name" value="FAD/NAD-binding_dom"/>
</dbReference>
<dbReference type="EC" id="1.18.1.2" evidence="5"/>
<evidence type="ECO:0000313" key="8">
    <source>
        <dbReference type="Proteomes" id="UP000321523"/>
    </source>
</evidence>
<evidence type="ECO:0000313" key="7">
    <source>
        <dbReference type="EMBL" id="GEO39460.1"/>
    </source>
</evidence>
<feature type="binding site" evidence="5">
    <location>
        <position position="332"/>
    </location>
    <ligand>
        <name>FAD</name>
        <dbReference type="ChEBI" id="CHEBI:57692"/>
    </ligand>
</feature>
<organism evidence="7 8">
    <name type="scientific">Skermanella aerolata</name>
    <dbReference type="NCBI Taxonomy" id="393310"/>
    <lineage>
        <taxon>Bacteria</taxon>
        <taxon>Pseudomonadati</taxon>
        <taxon>Pseudomonadota</taxon>
        <taxon>Alphaproteobacteria</taxon>
        <taxon>Rhodospirillales</taxon>
        <taxon>Azospirillaceae</taxon>
        <taxon>Skermanella</taxon>
    </lineage>
</organism>
<dbReference type="GO" id="GO:0050661">
    <property type="term" value="F:NADP binding"/>
    <property type="evidence" value="ECO:0007669"/>
    <property type="project" value="UniProtKB-UniRule"/>
</dbReference>
<dbReference type="InterPro" id="IPR036188">
    <property type="entry name" value="FAD/NAD-bd_sf"/>
</dbReference>
<dbReference type="Proteomes" id="UP000321523">
    <property type="component" value="Unassembled WGS sequence"/>
</dbReference>
<evidence type="ECO:0000256" key="2">
    <source>
        <dbReference type="ARBA" id="ARBA00022827"/>
    </source>
</evidence>
<comment type="similarity">
    <text evidence="5">Belongs to the ferredoxin--NADP reductase type 2 family.</text>
</comment>
<dbReference type="AlphaFoldDB" id="A0A512DTB7"/>
<keyword evidence="8" id="KW-1185">Reference proteome</keyword>
<dbReference type="GO" id="GO:0004324">
    <property type="term" value="F:ferredoxin-NADP+ reductase activity"/>
    <property type="evidence" value="ECO:0007669"/>
    <property type="project" value="UniProtKB-UniRule"/>
</dbReference>
<dbReference type="SUPFAM" id="SSF51905">
    <property type="entry name" value="FAD/NAD(P)-binding domain"/>
    <property type="match status" value="1"/>
</dbReference>
<dbReference type="PANTHER" id="PTHR48105">
    <property type="entry name" value="THIOREDOXIN REDUCTASE 1-RELATED-RELATED"/>
    <property type="match status" value="1"/>
</dbReference>
<keyword evidence="3 5" id="KW-0521">NADP</keyword>
<comment type="caution">
    <text evidence="5">Lacks conserved residue(s) required for the propagation of feature annotation.</text>
</comment>
<comment type="subunit">
    <text evidence="5">Homodimer.</text>
</comment>
<feature type="binding site" evidence="5">
    <location>
        <position position="291"/>
    </location>
    <ligand>
        <name>FAD</name>
        <dbReference type="ChEBI" id="CHEBI:57692"/>
    </ligand>
</feature>
<keyword evidence="4 5" id="KW-0560">Oxidoreductase</keyword>
<dbReference type="PRINTS" id="PR00469">
    <property type="entry name" value="PNDRDTASEII"/>
</dbReference>
<dbReference type="Pfam" id="PF07992">
    <property type="entry name" value="Pyr_redox_2"/>
    <property type="match status" value="1"/>
</dbReference>
<name>A0A512DTB7_9PROT</name>
<evidence type="ECO:0000256" key="5">
    <source>
        <dbReference type="HAMAP-Rule" id="MF_01685"/>
    </source>
</evidence>
<sequence>MSSPEQHTDVAIIGAGPVGLFAIFECGMLRMKCHVIDALDVIGGQCAALYPEKPIYDIPGYPSIDAADLIERLNEQTAPFSPVYHLGQQVVSLSRAEGDRWLVETSAGTRINAKAVIVAAGVGAFGPNRPPLDGLEQYEGKSVHYLVRRRLDYAGKRVVIAGGGDSAVDWANSLAEVAAKIMVVHRRAKFRAAPESVARLEQLTKEGKVEMVVPYQLAGLEGTDGTLTGVRVATLDGDEKVLDADVLLPFFGLAMNLGPIADWGLNLERHHIKIEQSTCATSLPGIFAIGDIATYPGKLKLILSGFAEAAAAAYSAFPLVHPGEVLHFEYSTTKGVPGAAE</sequence>
<feature type="binding site" evidence="5">
    <location>
        <position position="125"/>
    </location>
    <ligand>
        <name>FAD</name>
        <dbReference type="ChEBI" id="CHEBI:57692"/>
    </ligand>
</feature>